<feature type="transmembrane region" description="Helical" evidence="2">
    <location>
        <begin position="32"/>
        <end position="52"/>
    </location>
</feature>
<dbReference type="EMBL" id="QNRJ01000013">
    <property type="protein sequence ID" value="RBP02596.1"/>
    <property type="molecule type" value="Genomic_DNA"/>
</dbReference>
<keyword evidence="2" id="KW-1133">Transmembrane helix</keyword>
<evidence type="ECO:0000256" key="1">
    <source>
        <dbReference type="SAM" id="MobiDB-lite"/>
    </source>
</evidence>
<protein>
    <submittedName>
        <fullName evidence="3">Stage III sporulation protein AG</fullName>
    </submittedName>
</protein>
<feature type="compositionally biased region" description="Basic and acidic residues" evidence="1">
    <location>
        <begin position="137"/>
        <end position="154"/>
    </location>
</feature>
<dbReference type="OrthoDB" id="2381602at2"/>
<reference evidence="3 4" key="1">
    <citation type="submission" date="2018-06" db="EMBL/GenBank/DDBJ databases">
        <title>Freshwater and sediment microbial communities from various areas in North America, analyzing microbe dynamics in response to fracking.</title>
        <authorList>
            <person name="Lamendella R."/>
        </authorList>
    </citation>
    <scope>NUCLEOTIDE SEQUENCE [LARGE SCALE GENOMIC DNA]</scope>
    <source>
        <strain evidence="3 4">97B</strain>
    </source>
</reference>
<sequence length="217" mass="24207">MNFNKSPLNALKEWLSKENSNSPPKDKKGNKFQYFLIVLLVGVAFMLISDLWSRDSSLEVSKSVDEGVPEEVATFGSGHKESDGSMRGYEDQYENQLKEALDQIVGVSEVHVVVNVEATESKVYEKNESTQSQTTSEEDKQGGKRSIEDKSRDEEMVIVRDGEKEVPIVKETKKPKVSGVLVVAKGADNIQIKKWIIEAVTRGLDVPSHRVSVLPKK</sequence>
<keyword evidence="2" id="KW-0812">Transmembrane</keyword>
<proteinExistence type="predicted"/>
<dbReference type="NCBIfam" id="TIGR02830">
    <property type="entry name" value="spore_III_AG"/>
    <property type="match status" value="1"/>
</dbReference>
<evidence type="ECO:0000313" key="3">
    <source>
        <dbReference type="EMBL" id="RBP02596.1"/>
    </source>
</evidence>
<dbReference type="AlphaFoldDB" id="A0A366EKV7"/>
<keyword evidence="2" id="KW-0472">Membrane</keyword>
<gene>
    <name evidence="3" type="ORF">DET59_11318</name>
</gene>
<organism evidence="3 4">
    <name type="scientific">Rossellomorea aquimaris</name>
    <dbReference type="NCBI Taxonomy" id="189382"/>
    <lineage>
        <taxon>Bacteria</taxon>
        <taxon>Bacillati</taxon>
        <taxon>Bacillota</taxon>
        <taxon>Bacilli</taxon>
        <taxon>Bacillales</taxon>
        <taxon>Bacillaceae</taxon>
        <taxon>Rossellomorea</taxon>
    </lineage>
</organism>
<dbReference type="RefSeq" id="WP_113970464.1">
    <property type="nucleotide sequence ID" value="NZ_QNRJ01000013.1"/>
</dbReference>
<evidence type="ECO:0000313" key="4">
    <source>
        <dbReference type="Proteomes" id="UP000252118"/>
    </source>
</evidence>
<feature type="region of interest" description="Disordered" evidence="1">
    <location>
        <begin position="124"/>
        <end position="154"/>
    </location>
</feature>
<dbReference type="InterPro" id="IPR014195">
    <property type="entry name" value="Spore_III_AG"/>
</dbReference>
<name>A0A366EKV7_9BACI</name>
<accession>A0A366EKV7</accession>
<comment type="caution">
    <text evidence="3">The sequence shown here is derived from an EMBL/GenBank/DDBJ whole genome shotgun (WGS) entry which is preliminary data.</text>
</comment>
<evidence type="ECO:0000256" key="2">
    <source>
        <dbReference type="SAM" id="Phobius"/>
    </source>
</evidence>
<dbReference type="Proteomes" id="UP000252118">
    <property type="component" value="Unassembled WGS sequence"/>
</dbReference>